<evidence type="ECO:0000256" key="3">
    <source>
        <dbReference type="ARBA" id="ARBA00022833"/>
    </source>
</evidence>
<dbReference type="SUPFAM" id="SSF50814">
    <property type="entry name" value="Lipocalins"/>
    <property type="match status" value="1"/>
</dbReference>
<keyword evidence="2" id="KW-0863">Zinc-finger</keyword>
<dbReference type="Pfam" id="PF05485">
    <property type="entry name" value="THAP"/>
    <property type="match status" value="1"/>
</dbReference>
<organism evidence="8 9">
    <name type="scientific">Corvus moneduloides</name>
    <name type="common">New Caledonian crow</name>
    <dbReference type="NCBI Taxonomy" id="1196302"/>
    <lineage>
        <taxon>Eukaryota</taxon>
        <taxon>Metazoa</taxon>
        <taxon>Chordata</taxon>
        <taxon>Craniata</taxon>
        <taxon>Vertebrata</taxon>
        <taxon>Euteleostomi</taxon>
        <taxon>Archelosauria</taxon>
        <taxon>Archosauria</taxon>
        <taxon>Dinosauria</taxon>
        <taxon>Saurischia</taxon>
        <taxon>Theropoda</taxon>
        <taxon>Coelurosauria</taxon>
        <taxon>Aves</taxon>
        <taxon>Neognathae</taxon>
        <taxon>Neoaves</taxon>
        <taxon>Telluraves</taxon>
        <taxon>Australaves</taxon>
        <taxon>Passeriformes</taxon>
        <taxon>Corvoidea</taxon>
        <taxon>Corvidae</taxon>
        <taxon>Corvus</taxon>
    </lineage>
</organism>
<keyword evidence="1" id="KW-0479">Metal-binding</keyword>
<proteinExistence type="predicted"/>
<dbReference type="InterPro" id="IPR006612">
    <property type="entry name" value="THAP_Znf"/>
</dbReference>
<dbReference type="Proteomes" id="UP000694553">
    <property type="component" value="Unassembled WGS sequence"/>
</dbReference>
<dbReference type="GO" id="GO:0008270">
    <property type="term" value="F:zinc ion binding"/>
    <property type="evidence" value="ECO:0007669"/>
    <property type="project" value="UniProtKB-KW"/>
</dbReference>
<dbReference type="SUPFAM" id="SSF57716">
    <property type="entry name" value="Glucocorticoid receptor-like (DNA-binding domain)"/>
    <property type="match status" value="1"/>
</dbReference>
<evidence type="ECO:0000256" key="6">
    <source>
        <dbReference type="SAM" id="Coils"/>
    </source>
</evidence>
<dbReference type="InterPro" id="IPR012674">
    <property type="entry name" value="Calycin"/>
</dbReference>
<dbReference type="InterPro" id="IPR045165">
    <property type="entry name" value="Nitrobindin"/>
</dbReference>
<feature type="region of interest" description="Disordered" evidence="7">
    <location>
        <begin position="261"/>
        <end position="309"/>
    </location>
</feature>
<dbReference type="Pfam" id="PF08768">
    <property type="entry name" value="THAP4_heme-bd"/>
    <property type="match status" value="1"/>
</dbReference>
<feature type="compositionally biased region" description="Basic and acidic residues" evidence="7">
    <location>
        <begin position="280"/>
        <end position="291"/>
    </location>
</feature>
<evidence type="ECO:0000313" key="8">
    <source>
        <dbReference type="Ensembl" id="ENSCMUP00000004696.1"/>
    </source>
</evidence>
<dbReference type="CDD" id="cd07828">
    <property type="entry name" value="lipocalin_heme-bd-THAP4-like"/>
    <property type="match status" value="1"/>
</dbReference>
<reference evidence="8" key="3">
    <citation type="submission" date="2025-09" db="UniProtKB">
        <authorList>
            <consortium name="Ensembl"/>
        </authorList>
    </citation>
    <scope>IDENTIFICATION</scope>
</reference>
<dbReference type="SMART" id="SM00692">
    <property type="entry name" value="DM3"/>
    <property type="match status" value="1"/>
</dbReference>
<dbReference type="InterPro" id="IPR038441">
    <property type="entry name" value="THAP_Znf_sf"/>
</dbReference>
<keyword evidence="9" id="KW-1185">Reference proteome</keyword>
<dbReference type="SMART" id="SM00980">
    <property type="entry name" value="THAP"/>
    <property type="match status" value="1"/>
</dbReference>
<gene>
    <name evidence="8" type="primary">THAP4</name>
</gene>
<dbReference type="Gene3D" id="6.20.210.20">
    <property type="entry name" value="THAP domain"/>
    <property type="match status" value="1"/>
</dbReference>
<protein>
    <submittedName>
        <fullName evidence="8">THAP domain containing 4</fullName>
    </submittedName>
</protein>
<keyword evidence="4" id="KW-0238">DNA-binding</keyword>
<dbReference type="InterPro" id="IPR014878">
    <property type="entry name" value="THAP4-like_heme-bd"/>
</dbReference>
<keyword evidence="3" id="KW-0862">Zinc</keyword>
<dbReference type="AlphaFoldDB" id="A0A8C3DGP6"/>
<feature type="region of interest" description="Disordered" evidence="7">
    <location>
        <begin position="223"/>
        <end position="244"/>
    </location>
</feature>
<reference evidence="9" key="1">
    <citation type="submission" date="2019-10" db="EMBL/GenBank/DDBJ databases">
        <title>Corvus moneduloides (New Caledonian crow) genome, bCorMon1, primary haplotype.</title>
        <authorList>
            <person name="Rutz C."/>
            <person name="Fungtammasan C."/>
            <person name="Mountcastle J."/>
            <person name="Formenti G."/>
            <person name="Chow W."/>
            <person name="Howe K."/>
            <person name="Steele M.P."/>
            <person name="Fernandes J."/>
            <person name="Gilbert M.T.P."/>
            <person name="Fedrigo O."/>
            <person name="Jarvis E.D."/>
            <person name="Gemmell N."/>
        </authorList>
    </citation>
    <scope>NUCLEOTIDE SEQUENCE [LARGE SCALE GENOMIC DNA]</scope>
</reference>
<sequence length="687" mass="76004">MPAPLGDAFHGLAVTDREARREADAQQRPRGKREAPGANPPFPHLPRAVRLQLRQNGGGRVAAAMLCRTETPSPAARGAGVTRLRHLAVRRRGGAGAGAGAGPAGRGRRRPEMVICCAAANCSNRQGKACRGAVSFHRFPLKDSKRLIQWLKAVQRDNWTPTKYSFLCSEHFTKDSFSKRLEDQHRLLKPTAVPTIFQLVEKKHDKLDYVRSRRKIARQVPVQDGEALREGGGEVAQRAPSSGQDFMVMQGTKEMEEATLKEEMGSMSEEEEALHSQLDGPRRRTLGDHLGAKPGAQTKPERSPVEDCARGSWAGSWVADRSGVSVDDFTPPASGACKFIGSLHSYSFSSKHARERPSLPKEQLERKRPKREVEPSCSSHLLGHDKAVAEVSPTSSLTATPQKPSQGLSASPADLTPRPATEAVVGRKGDTDANPMSINEVIMSASGACKLIDSLHSYCFSSRQSKSQVCCLREQVEKKNGELKLLRQRISRSDSQVRKLKEKLDEMKRNSFPYLNSLISQDCETPQLNPVMEPLSWMLGTWLSDPPGDGTFPTMKPFQYLEEVHISHVGQPMLNFSFNAFHPDTRKPMHRECGFIRLKPDTNKVAFISAQNTGLVEVEEGEVNGQELSIASHSIARISFAKKPHVEQITRKFRLNSDGKLEQTVSMATTTQPMTQHFHITYKKVTP</sequence>
<accession>A0A8C3DGP6</accession>
<comment type="catalytic activity">
    <reaction evidence="5">
        <text>peroxynitrite = nitrate</text>
        <dbReference type="Rhea" id="RHEA:63116"/>
        <dbReference type="ChEBI" id="CHEBI:17632"/>
        <dbReference type="ChEBI" id="CHEBI:25941"/>
    </reaction>
    <physiologicalReaction direction="left-to-right" evidence="5">
        <dbReference type="Rhea" id="RHEA:63117"/>
    </physiologicalReaction>
</comment>
<keyword evidence="6" id="KW-0175">Coiled coil</keyword>
<evidence type="ECO:0000256" key="4">
    <source>
        <dbReference type="ARBA" id="ARBA00023125"/>
    </source>
</evidence>
<feature type="coiled-coil region" evidence="6">
    <location>
        <begin position="483"/>
        <end position="510"/>
    </location>
</feature>
<name>A0A8C3DGP6_CORMO</name>
<dbReference type="PROSITE" id="PS50950">
    <property type="entry name" value="ZF_THAP"/>
    <property type="match status" value="1"/>
</dbReference>
<evidence type="ECO:0000256" key="5">
    <source>
        <dbReference type="ARBA" id="ARBA00036993"/>
    </source>
</evidence>
<evidence type="ECO:0000256" key="1">
    <source>
        <dbReference type="ARBA" id="ARBA00022723"/>
    </source>
</evidence>
<feature type="compositionally biased region" description="Polar residues" evidence="7">
    <location>
        <begin position="392"/>
        <end position="409"/>
    </location>
</feature>
<dbReference type="OMA" id="QRENWTP"/>
<dbReference type="Ensembl" id="ENSCMUT00000005080.2">
    <property type="protein sequence ID" value="ENSCMUP00000004696.1"/>
    <property type="gene ID" value="ENSCMUG00000003168.2"/>
</dbReference>
<reference evidence="8" key="2">
    <citation type="submission" date="2025-08" db="UniProtKB">
        <authorList>
            <consortium name="Ensembl"/>
        </authorList>
    </citation>
    <scope>IDENTIFICATION</scope>
</reference>
<feature type="compositionally biased region" description="Basic and acidic residues" evidence="7">
    <location>
        <begin position="355"/>
        <end position="374"/>
    </location>
</feature>
<feature type="compositionally biased region" description="Basic and acidic residues" evidence="7">
    <location>
        <begin position="299"/>
        <end position="309"/>
    </location>
</feature>
<dbReference type="PANTHER" id="PTHR15854">
    <property type="entry name" value="THAP4 PROTEIN"/>
    <property type="match status" value="1"/>
</dbReference>
<feature type="region of interest" description="Disordered" evidence="7">
    <location>
        <begin position="349"/>
        <end position="432"/>
    </location>
</feature>
<evidence type="ECO:0000313" key="9">
    <source>
        <dbReference type="Proteomes" id="UP000694553"/>
    </source>
</evidence>
<dbReference type="GO" id="GO:0003677">
    <property type="term" value="F:DNA binding"/>
    <property type="evidence" value="ECO:0007669"/>
    <property type="project" value="UniProtKB-UniRule"/>
</dbReference>
<evidence type="ECO:0000256" key="2">
    <source>
        <dbReference type="ARBA" id="ARBA00022771"/>
    </source>
</evidence>
<dbReference type="Gene3D" id="2.40.128.20">
    <property type="match status" value="1"/>
</dbReference>
<dbReference type="PANTHER" id="PTHR15854:SF4">
    <property type="entry name" value="PEROXYNITRITE ISOMERASE THAP4"/>
    <property type="match status" value="1"/>
</dbReference>
<feature type="region of interest" description="Disordered" evidence="7">
    <location>
        <begin position="1"/>
        <end position="45"/>
    </location>
</feature>
<feature type="compositionally biased region" description="Basic and acidic residues" evidence="7">
    <location>
        <begin position="15"/>
        <end position="35"/>
    </location>
</feature>
<evidence type="ECO:0000256" key="7">
    <source>
        <dbReference type="SAM" id="MobiDB-lite"/>
    </source>
</evidence>